<dbReference type="Pfam" id="PF01408">
    <property type="entry name" value="GFO_IDH_MocA"/>
    <property type="match status" value="1"/>
</dbReference>
<dbReference type="PANTHER" id="PTHR43377:SF1">
    <property type="entry name" value="BILIVERDIN REDUCTASE A"/>
    <property type="match status" value="1"/>
</dbReference>
<protein>
    <recommendedName>
        <fullName evidence="5">Gfo/Idh/MocA-like oxidoreductase N-terminal domain-containing protein</fullName>
    </recommendedName>
</protein>
<evidence type="ECO:0000259" key="2">
    <source>
        <dbReference type="Pfam" id="PF22725"/>
    </source>
</evidence>
<evidence type="ECO:0000259" key="1">
    <source>
        <dbReference type="Pfam" id="PF01408"/>
    </source>
</evidence>
<feature type="domain" description="GFO/IDH/MocA-like oxidoreductase" evidence="2">
    <location>
        <begin position="135"/>
        <end position="256"/>
    </location>
</feature>
<sequence length="334" mass="37141">MERPGKLDIGIVGYGYAGQIHREALRHDERINKIAVVDPDWTQRAKASAEGLNAYEDLNQLLDKRVDVVIVSIPPSCNLETVRKITSHGSRPRAILIEKPLATVLSDAEAIQQSLAKTDIEAMVGLTGHGFHPEFRKAHELIQAGAIGEIKSILENIHLGGPGLPPQYLSNAYGGIVLENGIHTLDHLHYLSGQEGWRVVDAYVGNDQWQGEEPDWGEATLFNDGQVAHVSWLWPRLFEVGLEGYTVTLIGNRGRLKILGFDGIILNSREGKLEEHFHDSSTTFNARHIPGFIAEQKAFFDAIEKRRPQPVSVSYTVDLQRQLDEVKQKASEAK</sequence>
<dbReference type="AlphaFoldDB" id="A0A1F5IAM7"/>
<reference evidence="3 4" key="1">
    <citation type="journal article" date="2016" name="Nat. Commun.">
        <title>Thousands of microbial genomes shed light on interconnected biogeochemical processes in an aquifer system.</title>
        <authorList>
            <person name="Anantharaman K."/>
            <person name="Brown C.T."/>
            <person name="Hug L.A."/>
            <person name="Sharon I."/>
            <person name="Castelle C.J."/>
            <person name="Probst A.J."/>
            <person name="Thomas B.C."/>
            <person name="Singh A."/>
            <person name="Wilkins M.J."/>
            <person name="Karaoz U."/>
            <person name="Brodie E.L."/>
            <person name="Williams K.H."/>
            <person name="Hubbard S.S."/>
            <person name="Banfield J.F."/>
        </authorList>
    </citation>
    <scope>NUCLEOTIDE SEQUENCE [LARGE SCALE GENOMIC DNA]</scope>
</reference>
<gene>
    <name evidence="3" type="ORF">A3G14_05345</name>
</gene>
<evidence type="ECO:0000313" key="3">
    <source>
        <dbReference type="EMBL" id="OGE13443.1"/>
    </source>
</evidence>
<accession>A0A1F5IAM7</accession>
<dbReference type="Pfam" id="PF22725">
    <property type="entry name" value="GFO_IDH_MocA_C3"/>
    <property type="match status" value="1"/>
</dbReference>
<proteinExistence type="predicted"/>
<dbReference type="Gene3D" id="3.40.50.720">
    <property type="entry name" value="NAD(P)-binding Rossmann-like Domain"/>
    <property type="match status" value="1"/>
</dbReference>
<dbReference type="InterPro" id="IPR055170">
    <property type="entry name" value="GFO_IDH_MocA-like_dom"/>
</dbReference>
<dbReference type="Proteomes" id="UP000177300">
    <property type="component" value="Unassembled WGS sequence"/>
</dbReference>
<dbReference type="Gene3D" id="3.30.360.10">
    <property type="entry name" value="Dihydrodipicolinate Reductase, domain 2"/>
    <property type="match status" value="1"/>
</dbReference>
<feature type="domain" description="Gfo/Idh/MocA-like oxidoreductase N-terminal" evidence="1">
    <location>
        <begin position="8"/>
        <end position="125"/>
    </location>
</feature>
<dbReference type="InterPro" id="IPR051450">
    <property type="entry name" value="Gfo/Idh/MocA_Oxidoreductases"/>
</dbReference>
<organism evidence="3 4">
    <name type="scientific">Candidatus Curtissbacteria bacterium RIFCSPLOWO2_12_FULL_38_9</name>
    <dbReference type="NCBI Taxonomy" id="1797735"/>
    <lineage>
        <taxon>Bacteria</taxon>
        <taxon>Candidatus Curtissiibacteriota</taxon>
    </lineage>
</organism>
<dbReference type="GO" id="GO:0000166">
    <property type="term" value="F:nucleotide binding"/>
    <property type="evidence" value="ECO:0007669"/>
    <property type="project" value="InterPro"/>
</dbReference>
<dbReference type="SUPFAM" id="SSF51735">
    <property type="entry name" value="NAD(P)-binding Rossmann-fold domains"/>
    <property type="match status" value="1"/>
</dbReference>
<evidence type="ECO:0008006" key="5">
    <source>
        <dbReference type="Google" id="ProtNLM"/>
    </source>
</evidence>
<dbReference type="InterPro" id="IPR000683">
    <property type="entry name" value="Gfo/Idh/MocA-like_OxRdtase_N"/>
</dbReference>
<dbReference type="EMBL" id="MFBY01000032">
    <property type="protein sequence ID" value="OGE13443.1"/>
    <property type="molecule type" value="Genomic_DNA"/>
</dbReference>
<dbReference type="PANTHER" id="PTHR43377">
    <property type="entry name" value="BILIVERDIN REDUCTASE A"/>
    <property type="match status" value="1"/>
</dbReference>
<comment type="caution">
    <text evidence="3">The sequence shown here is derived from an EMBL/GenBank/DDBJ whole genome shotgun (WGS) entry which is preliminary data.</text>
</comment>
<name>A0A1F5IAM7_9BACT</name>
<evidence type="ECO:0000313" key="4">
    <source>
        <dbReference type="Proteomes" id="UP000177300"/>
    </source>
</evidence>
<dbReference type="SUPFAM" id="SSF55347">
    <property type="entry name" value="Glyceraldehyde-3-phosphate dehydrogenase-like, C-terminal domain"/>
    <property type="match status" value="1"/>
</dbReference>
<dbReference type="InterPro" id="IPR036291">
    <property type="entry name" value="NAD(P)-bd_dom_sf"/>
</dbReference>